<evidence type="ECO:0000313" key="3">
    <source>
        <dbReference type="EMBL" id="OOV34658.1"/>
    </source>
</evidence>
<dbReference type="AlphaFoldDB" id="A0A1T1D1P8"/>
<dbReference type="SMART" id="SM00959">
    <property type="entry name" value="Rho_N"/>
    <property type="match status" value="1"/>
</dbReference>
<accession>A0A1T1D1P8</accession>
<sequence>MKKKSKDKTTNQHGKGRQGDLTSLTIAQLKQFCKDQGIKGFARKNKQELLGLINSTTSSESSNRQSEIDVEEKKSSDSLNMENSPMDESDSNLLSSEDLDANQVDQEETADVELDAVTEDLEGRFNGDAEETMVEVSDSLILEVLDRFDRIETLLQRIAEGLATRSGNP</sequence>
<feature type="region of interest" description="Disordered" evidence="1">
    <location>
        <begin position="1"/>
        <end position="22"/>
    </location>
</feature>
<protein>
    <recommendedName>
        <fullName evidence="2">Rho termination factor-like N-terminal domain-containing protein</fullName>
    </recommendedName>
</protein>
<name>A0A1T1D1P8_9SYNE</name>
<gene>
    <name evidence="3" type="ORF">BV61_02285</name>
</gene>
<evidence type="ECO:0000313" key="4">
    <source>
        <dbReference type="Proteomes" id="UP000242636"/>
    </source>
</evidence>
<dbReference type="Gene3D" id="1.10.720.30">
    <property type="entry name" value="SAP domain"/>
    <property type="match status" value="1"/>
</dbReference>
<comment type="caution">
    <text evidence="3">The sequence shown here is derived from an EMBL/GenBank/DDBJ whole genome shotgun (WGS) entry which is preliminary data.</text>
</comment>
<feature type="domain" description="Rho termination factor-like N-terminal" evidence="2">
    <location>
        <begin position="20"/>
        <end position="60"/>
    </location>
</feature>
<dbReference type="Pfam" id="PF07498">
    <property type="entry name" value="Rho_N"/>
    <property type="match status" value="1"/>
</dbReference>
<proteinExistence type="predicted"/>
<feature type="compositionally biased region" description="Low complexity" evidence="1">
    <location>
        <begin position="54"/>
        <end position="65"/>
    </location>
</feature>
<dbReference type="GO" id="GO:0006353">
    <property type="term" value="P:DNA-templated transcription termination"/>
    <property type="evidence" value="ECO:0007669"/>
    <property type="project" value="InterPro"/>
</dbReference>
<dbReference type="EMBL" id="MWLD01000030">
    <property type="protein sequence ID" value="OOV34658.1"/>
    <property type="molecule type" value="Genomic_DNA"/>
</dbReference>
<keyword evidence="4" id="KW-1185">Reference proteome</keyword>
<evidence type="ECO:0000256" key="1">
    <source>
        <dbReference type="SAM" id="MobiDB-lite"/>
    </source>
</evidence>
<feature type="compositionally biased region" description="Acidic residues" evidence="1">
    <location>
        <begin position="97"/>
        <end position="106"/>
    </location>
</feature>
<evidence type="ECO:0000259" key="2">
    <source>
        <dbReference type="SMART" id="SM00959"/>
    </source>
</evidence>
<dbReference type="InterPro" id="IPR036361">
    <property type="entry name" value="SAP_dom_sf"/>
</dbReference>
<reference evidence="3 4" key="1">
    <citation type="submission" date="2017-02" db="EMBL/GenBank/DDBJ databases">
        <title>Draft Genome Sequences of 'Candidatus Synechococcus spongiarum', Cyanobacterial Symbionts of the Mediterranean Sponge Aplysina aerophoba from two locations.</title>
        <authorList>
            <person name="Slaby B.M."/>
            <person name="Hentschel U."/>
        </authorList>
    </citation>
    <scope>NUCLEOTIDE SEQUENCE [LARGE SCALE GENOMIC DNA]</scope>
    <source>
        <strain evidence="3">LMB bulk15M</strain>
    </source>
</reference>
<dbReference type="InterPro" id="IPR011112">
    <property type="entry name" value="Rho-like_N"/>
</dbReference>
<organism evidence="3 4">
    <name type="scientific">Candidatus Synechococcus spongiarum LMB bulk15M</name>
    <dbReference type="NCBI Taxonomy" id="1943582"/>
    <lineage>
        <taxon>Bacteria</taxon>
        <taxon>Bacillati</taxon>
        <taxon>Cyanobacteriota</taxon>
        <taxon>Cyanophyceae</taxon>
        <taxon>Synechococcales</taxon>
        <taxon>Synechococcaceae</taxon>
        <taxon>Synechococcus</taxon>
    </lineage>
</organism>
<dbReference type="Proteomes" id="UP000242636">
    <property type="component" value="Unassembled WGS sequence"/>
</dbReference>
<feature type="region of interest" description="Disordered" evidence="1">
    <location>
        <begin position="53"/>
        <end position="106"/>
    </location>
</feature>